<sequence>MMYQSSCSNHVRLQLSESTRNYSSNLLIVSTALFLVGGIFSWASWINSVAVQHLQDQRLREEYRNSDPPSFLSRNYKLRALEHQAAEKDLAIQLLQNQILREKEKAERRERNLVSAQSMARLLVDQGEVERSGRIKAQISAAEHLAEVQQCSRQREHITQQVEECSAAVDSLTHTSRYLHGGRLATQRRGHEET</sequence>
<keyword evidence="2" id="KW-1133">Transmembrane helix</keyword>
<dbReference type="EMBL" id="BEGY01000048">
    <property type="protein sequence ID" value="GAX80020.1"/>
    <property type="molecule type" value="Genomic_DNA"/>
</dbReference>
<feature type="coiled-coil region" evidence="1">
    <location>
        <begin position="78"/>
        <end position="112"/>
    </location>
</feature>
<keyword evidence="2" id="KW-0812">Transmembrane</keyword>
<dbReference type="AlphaFoldDB" id="A0A250XB72"/>
<comment type="caution">
    <text evidence="3">The sequence shown here is derived from an EMBL/GenBank/DDBJ whole genome shotgun (WGS) entry which is preliminary data.</text>
</comment>
<reference evidence="3 4" key="1">
    <citation type="submission" date="2017-08" db="EMBL/GenBank/DDBJ databases">
        <title>Acidophilic green algal genome provides insights into adaptation to an acidic environment.</title>
        <authorList>
            <person name="Hirooka S."/>
            <person name="Hirose Y."/>
            <person name="Kanesaki Y."/>
            <person name="Higuchi S."/>
            <person name="Fujiwara T."/>
            <person name="Onuma R."/>
            <person name="Era A."/>
            <person name="Ohbayashi R."/>
            <person name="Uzuka A."/>
            <person name="Nozaki H."/>
            <person name="Yoshikawa H."/>
            <person name="Miyagishima S.Y."/>
        </authorList>
    </citation>
    <scope>NUCLEOTIDE SEQUENCE [LARGE SCALE GENOMIC DNA]</scope>
    <source>
        <strain evidence="3 4">NIES-2499</strain>
    </source>
</reference>
<organism evidence="3 4">
    <name type="scientific">Chlamydomonas eustigma</name>
    <dbReference type="NCBI Taxonomy" id="1157962"/>
    <lineage>
        <taxon>Eukaryota</taxon>
        <taxon>Viridiplantae</taxon>
        <taxon>Chlorophyta</taxon>
        <taxon>core chlorophytes</taxon>
        <taxon>Chlorophyceae</taxon>
        <taxon>CS clade</taxon>
        <taxon>Chlamydomonadales</taxon>
        <taxon>Chlamydomonadaceae</taxon>
        <taxon>Chlamydomonas</taxon>
    </lineage>
</organism>
<keyword evidence="1" id="KW-0175">Coiled coil</keyword>
<evidence type="ECO:0000256" key="1">
    <source>
        <dbReference type="SAM" id="Coils"/>
    </source>
</evidence>
<keyword evidence="2" id="KW-0472">Membrane</keyword>
<evidence type="ECO:0000256" key="2">
    <source>
        <dbReference type="SAM" id="Phobius"/>
    </source>
</evidence>
<dbReference type="Proteomes" id="UP000232323">
    <property type="component" value="Unassembled WGS sequence"/>
</dbReference>
<evidence type="ECO:0000313" key="3">
    <source>
        <dbReference type="EMBL" id="GAX80020.1"/>
    </source>
</evidence>
<feature type="transmembrane region" description="Helical" evidence="2">
    <location>
        <begin position="26"/>
        <end position="45"/>
    </location>
</feature>
<evidence type="ECO:0000313" key="4">
    <source>
        <dbReference type="Proteomes" id="UP000232323"/>
    </source>
</evidence>
<proteinExistence type="predicted"/>
<name>A0A250XB72_9CHLO</name>
<gene>
    <name evidence="3" type="ORF">CEUSTIGMA_g7459.t1</name>
</gene>
<protein>
    <submittedName>
        <fullName evidence="3">Uncharacterized protein</fullName>
    </submittedName>
</protein>
<accession>A0A250XB72</accession>
<keyword evidence="4" id="KW-1185">Reference proteome</keyword>